<feature type="non-terminal residue" evidence="4">
    <location>
        <position position="1"/>
    </location>
</feature>
<gene>
    <name evidence="4" type="ORF">T01_13514</name>
</gene>
<proteinExistence type="predicted"/>
<protein>
    <recommendedName>
        <fullName evidence="3">Domain of unknown function DB domain-containing protein</fullName>
    </recommendedName>
</protein>
<comment type="caution">
    <text evidence="4">The sequence shown here is derived from an EMBL/GenBank/DDBJ whole genome shotgun (WGS) entry which is preliminary data.</text>
</comment>
<name>A0A0V1B025_TRISP</name>
<evidence type="ECO:0000313" key="4">
    <source>
        <dbReference type="EMBL" id="KRY29932.1"/>
    </source>
</evidence>
<feature type="chain" id="PRO_5006874865" description="Domain of unknown function DB domain-containing protein" evidence="2">
    <location>
        <begin position="36"/>
        <end position="255"/>
    </location>
</feature>
<evidence type="ECO:0000256" key="2">
    <source>
        <dbReference type="SAM" id="SignalP"/>
    </source>
</evidence>
<dbReference type="InterPro" id="IPR002602">
    <property type="entry name" value="DB"/>
</dbReference>
<dbReference type="Pfam" id="PF01682">
    <property type="entry name" value="DB"/>
    <property type="match status" value="1"/>
</dbReference>
<dbReference type="OrthoDB" id="5872752at2759"/>
<dbReference type="AlphaFoldDB" id="A0A0V1B025"/>
<keyword evidence="2" id="KW-0732">Signal</keyword>
<evidence type="ECO:0000313" key="5">
    <source>
        <dbReference type="Proteomes" id="UP000054776"/>
    </source>
</evidence>
<feature type="compositionally biased region" description="Polar residues" evidence="1">
    <location>
        <begin position="72"/>
        <end position="109"/>
    </location>
</feature>
<dbReference type="EMBL" id="JYDH01000155">
    <property type="protein sequence ID" value="KRY29932.1"/>
    <property type="molecule type" value="Genomic_DNA"/>
</dbReference>
<dbReference type="Proteomes" id="UP000054776">
    <property type="component" value="Unassembled WGS sequence"/>
</dbReference>
<organism evidence="4 5">
    <name type="scientific">Trichinella spiralis</name>
    <name type="common">Trichina worm</name>
    <dbReference type="NCBI Taxonomy" id="6334"/>
    <lineage>
        <taxon>Eukaryota</taxon>
        <taxon>Metazoa</taxon>
        <taxon>Ecdysozoa</taxon>
        <taxon>Nematoda</taxon>
        <taxon>Enoplea</taxon>
        <taxon>Dorylaimia</taxon>
        <taxon>Trichinellida</taxon>
        <taxon>Trichinellidae</taxon>
        <taxon>Trichinella</taxon>
    </lineage>
</organism>
<feature type="domain" description="Domain of unknown function DB" evidence="3">
    <location>
        <begin position="136"/>
        <end position="233"/>
    </location>
</feature>
<feature type="region of interest" description="Disordered" evidence="1">
    <location>
        <begin position="71"/>
        <end position="114"/>
    </location>
</feature>
<dbReference type="PANTHER" id="PTHR21679">
    <property type="entry name" value="DOMAIN OF UNKNOWN FUNCTION DB DOMAIN-CONTAINING PROTEIN-RELATED"/>
    <property type="match status" value="1"/>
</dbReference>
<feature type="signal peptide" evidence="2">
    <location>
        <begin position="1"/>
        <end position="35"/>
    </location>
</feature>
<keyword evidence="5" id="KW-1185">Reference proteome</keyword>
<evidence type="ECO:0000256" key="1">
    <source>
        <dbReference type="SAM" id="MobiDB-lite"/>
    </source>
</evidence>
<accession>A0A0V1B025</accession>
<evidence type="ECO:0000259" key="3">
    <source>
        <dbReference type="Pfam" id="PF01682"/>
    </source>
</evidence>
<reference evidence="4 5" key="1">
    <citation type="submission" date="2015-01" db="EMBL/GenBank/DDBJ databases">
        <title>Evolution of Trichinella species and genotypes.</title>
        <authorList>
            <person name="Korhonen P.K."/>
            <person name="Edoardo P."/>
            <person name="Giuseppe L.R."/>
            <person name="Gasser R.B."/>
        </authorList>
    </citation>
    <scope>NUCLEOTIDE SEQUENCE [LARGE SCALE GENOMIC DNA]</scope>
    <source>
        <strain evidence="4">ISS3</strain>
    </source>
</reference>
<sequence length="255" mass="27807">LIMDHGRGFGLFAPLLTVQLLLLLLLLICIDQTDALKCELVGCRFCVTRRMQTHCSAFCATCPTESQRKEQSPSTLIGESSSGSKISTPIDRQQVTPSVNRTPISNSESGGAGCGSAPDYSPCLPLDKANTLFRECCEQLNLGTCIRLCHYDVTLNKAKHLFDNGICTVEMIPKYLYCASQGKDNSACCAKKGVFKSGGDRCQKFCNSAGSEDTITPKDISCASQLHQILGCHWSGLKITVSVDEVYLHRVNNFH</sequence>